<dbReference type="OrthoDB" id="9805682at2"/>
<dbReference type="EMBL" id="SXFB01000007">
    <property type="protein sequence ID" value="NFV26740.1"/>
    <property type="molecule type" value="Genomic_DNA"/>
</dbReference>
<name>A0A0L9YCG8_CLOBO</name>
<dbReference type="InterPro" id="IPR018076">
    <property type="entry name" value="T2SS_GspF_dom"/>
</dbReference>
<dbReference type="EMBL" id="SWVK01000007">
    <property type="protein sequence ID" value="NFN34820.1"/>
    <property type="molecule type" value="Genomic_DNA"/>
</dbReference>
<dbReference type="Proteomes" id="UP000486903">
    <property type="component" value="Unassembled WGS sequence"/>
</dbReference>
<evidence type="ECO:0000256" key="3">
    <source>
        <dbReference type="ARBA" id="ARBA00022475"/>
    </source>
</evidence>
<keyword evidence="5 8" id="KW-0812">Transmembrane</keyword>
<gene>
    <name evidence="10" type="ORF">FC774_13620</name>
    <name evidence="11" type="ORF">FDB51_06650</name>
    <name evidence="12" type="ORF">FDG31_11275</name>
</gene>
<evidence type="ECO:0000256" key="7">
    <source>
        <dbReference type="ARBA" id="ARBA00023136"/>
    </source>
</evidence>
<dbReference type="Gene3D" id="1.20.81.30">
    <property type="entry name" value="Type II secretion system (T2SS), domain F"/>
    <property type="match status" value="2"/>
</dbReference>
<dbReference type="PANTHER" id="PTHR30012:SF0">
    <property type="entry name" value="TYPE II SECRETION SYSTEM PROTEIN F-RELATED"/>
    <property type="match status" value="1"/>
</dbReference>
<keyword evidence="7 8" id="KW-0472">Membrane</keyword>
<organism evidence="10 14">
    <name type="scientific">Clostridium botulinum</name>
    <dbReference type="NCBI Taxonomy" id="1491"/>
    <lineage>
        <taxon>Bacteria</taxon>
        <taxon>Bacillati</taxon>
        <taxon>Bacillota</taxon>
        <taxon>Clostridia</taxon>
        <taxon>Eubacteriales</taxon>
        <taxon>Clostridiaceae</taxon>
        <taxon>Clostridium</taxon>
    </lineage>
</organism>
<evidence type="ECO:0000313" key="13">
    <source>
        <dbReference type="Proteomes" id="UP000473681"/>
    </source>
</evidence>
<dbReference type="Pfam" id="PF00482">
    <property type="entry name" value="T2SSF"/>
    <property type="match status" value="2"/>
</dbReference>
<feature type="domain" description="Type II secretion system protein GspF" evidence="9">
    <location>
        <begin position="270"/>
        <end position="392"/>
    </location>
</feature>
<dbReference type="GO" id="GO:0005886">
    <property type="term" value="C:plasma membrane"/>
    <property type="evidence" value="ECO:0007669"/>
    <property type="project" value="UniProtKB-SubCell"/>
</dbReference>
<dbReference type="RefSeq" id="WP_003373598.1">
    <property type="nucleotide sequence ID" value="NZ_JACBBA010000001.1"/>
</dbReference>
<proteinExistence type="inferred from homology"/>
<evidence type="ECO:0000259" key="9">
    <source>
        <dbReference type="Pfam" id="PF00482"/>
    </source>
</evidence>
<sequence>MPNFKYRAMNTDGEKIEGNHEADSKGEVIEFISSNGYYPLMVEEIIESKQIEFKINNKVKLKDLSIFCRQFYTMLDAGVPILTCLNILTSQTTNKKLQETLKEVEDDVEKGGVLSDAMRKHIEVFPGLLVSLVAAGEASGNLDSIMLRMANHYEKENKVSNKVRNAMIYPIILGLVAITAVVFILTYVMPTFTDLFIESGLSLPWSTRFLLWSSASLKAHWFMILLAIVGITVAIKYYLKTEQGSIAASKLKLKLPVIRRLNEMIIVSRFTRTLSTLLSSGLPLVQALDIVIGVIDNKIAEDAILKVKEKVVRGESLNSSLRETGIFPQMLYSMIKIGEETGSLDDILNKTADFYDEELEATIQTTVALMEPALIVIMGLIIGFIIISIMIPMFDSYNQI</sequence>
<keyword evidence="3" id="KW-1003">Cell membrane</keyword>
<dbReference type="InterPro" id="IPR042094">
    <property type="entry name" value="T2SS_GspF_sf"/>
</dbReference>
<feature type="transmembrane region" description="Helical" evidence="8">
    <location>
        <begin position="373"/>
        <end position="394"/>
    </location>
</feature>
<evidence type="ECO:0000256" key="8">
    <source>
        <dbReference type="SAM" id="Phobius"/>
    </source>
</evidence>
<reference evidence="13 14" key="1">
    <citation type="submission" date="2019-04" db="EMBL/GenBank/DDBJ databases">
        <title>Genome sequencing of Clostridium botulinum Groups I-IV and Clostridium butyricum.</title>
        <authorList>
            <person name="Brunt J."/>
            <person name="Van Vliet A.H.M."/>
            <person name="Stringer S.C."/>
            <person name="Carter A.T."/>
            <person name="Peck M.W."/>
        </authorList>
    </citation>
    <scope>NUCLEOTIDE SEQUENCE [LARGE SCALE GENOMIC DNA]</scope>
    <source>
        <strain evidence="10 14">1605</strain>
        <strain evidence="12 15">BL81</strain>
        <strain evidence="11 13">CB-K-33E</strain>
    </source>
</reference>
<evidence type="ECO:0000256" key="1">
    <source>
        <dbReference type="ARBA" id="ARBA00004429"/>
    </source>
</evidence>
<accession>A0A0L9YCG8</accession>
<evidence type="ECO:0000313" key="12">
    <source>
        <dbReference type="EMBL" id="NFV26740.1"/>
    </source>
</evidence>
<evidence type="ECO:0000313" key="11">
    <source>
        <dbReference type="EMBL" id="NFN34820.1"/>
    </source>
</evidence>
<comment type="caution">
    <text evidence="10">The sequence shown here is derived from an EMBL/GenBank/DDBJ whole genome shotgun (WGS) entry which is preliminary data.</text>
</comment>
<comment type="subcellular location">
    <subcellularLocation>
        <location evidence="1">Cell inner membrane</location>
        <topology evidence="1">Multi-pass membrane protein</topology>
    </subcellularLocation>
</comment>
<keyword evidence="6 8" id="KW-1133">Transmembrane helix</keyword>
<keyword evidence="4" id="KW-0997">Cell inner membrane</keyword>
<dbReference type="PANTHER" id="PTHR30012">
    <property type="entry name" value="GENERAL SECRETION PATHWAY PROTEIN"/>
    <property type="match status" value="1"/>
</dbReference>
<evidence type="ECO:0000313" key="15">
    <source>
        <dbReference type="Proteomes" id="UP000486903"/>
    </source>
</evidence>
<feature type="transmembrane region" description="Helical" evidence="8">
    <location>
        <begin position="167"/>
        <end position="189"/>
    </location>
</feature>
<dbReference type="FunFam" id="1.20.81.30:FF:000001">
    <property type="entry name" value="Type II secretion system protein F"/>
    <property type="match status" value="2"/>
</dbReference>
<evidence type="ECO:0000313" key="10">
    <source>
        <dbReference type="EMBL" id="NFF88894.1"/>
    </source>
</evidence>
<evidence type="ECO:0000256" key="5">
    <source>
        <dbReference type="ARBA" id="ARBA00022692"/>
    </source>
</evidence>
<dbReference type="AlphaFoldDB" id="A0A0L9YCG8"/>
<dbReference type="Proteomes" id="UP000476820">
    <property type="component" value="Unassembled WGS sequence"/>
</dbReference>
<evidence type="ECO:0000313" key="14">
    <source>
        <dbReference type="Proteomes" id="UP000476820"/>
    </source>
</evidence>
<evidence type="ECO:0000256" key="2">
    <source>
        <dbReference type="ARBA" id="ARBA00005745"/>
    </source>
</evidence>
<evidence type="ECO:0000256" key="4">
    <source>
        <dbReference type="ARBA" id="ARBA00022519"/>
    </source>
</evidence>
<dbReference type="Proteomes" id="UP000473681">
    <property type="component" value="Unassembled WGS sequence"/>
</dbReference>
<dbReference type="PRINTS" id="PR00812">
    <property type="entry name" value="BCTERIALGSPF"/>
</dbReference>
<evidence type="ECO:0000256" key="6">
    <source>
        <dbReference type="ARBA" id="ARBA00022989"/>
    </source>
</evidence>
<feature type="domain" description="Type II secretion system protein GspF" evidence="9">
    <location>
        <begin position="67"/>
        <end position="190"/>
    </location>
</feature>
<feature type="transmembrane region" description="Helical" evidence="8">
    <location>
        <begin position="219"/>
        <end position="239"/>
    </location>
</feature>
<protein>
    <submittedName>
        <fullName evidence="10">Type II secretion system F family protein</fullName>
    </submittedName>
</protein>
<comment type="similarity">
    <text evidence="2">Belongs to the GSP F family.</text>
</comment>
<dbReference type="InterPro" id="IPR003004">
    <property type="entry name" value="GspF/PilC"/>
</dbReference>
<dbReference type="EMBL" id="SWOV01000042">
    <property type="protein sequence ID" value="NFF88894.1"/>
    <property type="molecule type" value="Genomic_DNA"/>
</dbReference>